<feature type="domain" description="Enoyl reductase (ER)" evidence="3">
    <location>
        <begin position="13"/>
        <end position="311"/>
    </location>
</feature>
<dbReference type="Gene3D" id="3.90.180.10">
    <property type="entry name" value="Medium-chain alcohol dehydrogenases, catalytic domain"/>
    <property type="match status" value="1"/>
</dbReference>
<dbReference type="RefSeq" id="WP_206722971.1">
    <property type="nucleotide sequence ID" value="NZ_CP071090.1"/>
</dbReference>
<dbReference type="Pfam" id="PF08240">
    <property type="entry name" value="ADH_N"/>
    <property type="match status" value="1"/>
</dbReference>
<protein>
    <submittedName>
        <fullName evidence="4">Zinc-binding dehydrogenase</fullName>
    </submittedName>
</protein>
<dbReference type="InterPro" id="IPR036291">
    <property type="entry name" value="NAD(P)-bd_dom_sf"/>
</dbReference>
<name>A0ABX7NRR4_9BACT</name>
<reference evidence="4 5" key="1">
    <citation type="submission" date="2021-02" db="EMBL/GenBank/DDBJ databases">
        <title>De Novo genome assembly of isolated myxobacteria.</title>
        <authorList>
            <person name="Stevens D.C."/>
        </authorList>
    </citation>
    <scope>NUCLEOTIDE SEQUENCE [LARGE SCALE GENOMIC DNA]</scope>
    <source>
        <strain evidence="5">SCPEA02</strain>
    </source>
</reference>
<organism evidence="4 5">
    <name type="scientific">Pyxidicoccus parkwayensis</name>
    <dbReference type="NCBI Taxonomy" id="2813578"/>
    <lineage>
        <taxon>Bacteria</taxon>
        <taxon>Pseudomonadati</taxon>
        <taxon>Myxococcota</taxon>
        <taxon>Myxococcia</taxon>
        <taxon>Myxococcales</taxon>
        <taxon>Cystobacterineae</taxon>
        <taxon>Myxococcaceae</taxon>
        <taxon>Pyxidicoccus</taxon>
    </lineage>
</organism>
<dbReference type="InterPro" id="IPR013154">
    <property type="entry name" value="ADH-like_N"/>
</dbReference>
<dbReference type="InterPro" id="IPR011032">
    <property type="entry name" value="GroES-like_sf"/>
</dbReference>
<dbReference type="Pfam" id="PF00107">
    <property type="entry name" value="ADH_zinc_N"/>
    <property type="match status" value="1"/>
</dbReference>
<accession>A0ABX7NRR4</accession>
<evidence type="ECO:0000313" key="5">
    <source>
        <dbReference type="Proteomes" id="UP000662747"/>
    </source>
</evidence>
<dbReference type="InterPro" id="IPR013149">
    <property type="entry name" value="ADH-like_C"/>
</dbReference>
<dbReference type="SUPFAM" id="SSF50129">
    <property type="entry name" value="GroES-like"/>
    <property type="match status" value="1"/>
</dbReference>
<proteinExistence type="predicted"/>
<evidence type="ECO:0000256" key="2">
    <source>
        <dbReference type="ARBA" id="ARBA00023002"/>
    </source>
</evidence>
<dbReference type="SUPFAM" id="SSF51735">
    <property type="entry name" value="NAD(P)-binding Rossmann-fold domains"/>
    <property type="match status" value="1"/>
</dbReference>
<dbReference type="InterPro" id="IPR020843">
    <property type="entry name" value="ER"/>
</dbReference>
<evidence type="ECO:0000256" key="1">
    <source>
        <dbReference type="ARBA" id="ARBA00022857"/>
    </source>
</evidence>
<keyword evidence="1" id="KW-0521">NADP</keyword>
<keyword evidence="2" id="KW-0560">Oxidoreductase</keyword>
<dbReference type="PANTHER" id="PTHR48106:SF18">
    <property type="entry name" value="QUINONE OXIDOREDUCTASE PIG3"/>
    <property type="match status" value="1"/>
</dbReference>
<evidence type="ECO:0000313" key="4">
    <source>
        <dbReference type="EMBL" id="QSQ21393.1"/>
    </source>
</evidence>
<keyword evidence="5" id="KW-1185">Reference proteome</keyword>
<sequence>MAEPMRAVVTEPTATPRLAVREVASPHPAPHQALIRVTAFSLNAGETRTALAASTRYTPGWDFAGVVEQAAADGSSPRAGTRVFGVVPQGAWAEYVAARAGHIAEIPEGVTDAQAAALPVAGVTALVCLEEAGSLLGRRVLITGAAGGVGRFACQLAALAGATVFAVSRRPELRRQLHEDGVQPAGVFTTMEEAKAAGTYDVILDSVGGDTLGVALTALSFGGICVNCGNSAQQPTTFDARDFYLKSNGRLHGVWLGRELAGNCTPMLARLASLVKQGRLRTPIDTELPWTRVAEAADRLMQQGVDGKVILAVA</sequence>
<dbReference type="Proteomes" id="UP000662747">
    <property type="component" value="Chromosome"/>
</dbReference>
<dbReference type="SMART" id="SM00829">
    <property type="entry name" value="PKS_ER"/>
    <property type="match status" value="1"/>
</dbReference>
<dbReference type="PANTHER" id="PTHR48106">
    <property type="entry name" value="QUINONE OXIDOREDUCTASE PIG3-RELATED"/>
    <property type="match status" value="1"/>
</dbReference>
<dbReference type="Gene3D" id="3.40.50.720">
    <property type="entry name" value="NAD(P)-binding Rossmann-like Domain"/>
    <property type="match status" value="1"/>
</dbReference>
<evidence type="ECO:0000259" key="3">
    <source>
        <dbReference type="SMART" id="SM00829"/>
    </source>
</evidence>
<gene>
    <name evidence="4" type="ORF">JY651_40435</name>
</gene>
<dbReference type="CDD" id="cd08270">
    <property type="entry name" value="MDR4"/>
    <property type="match status" value="1"/>
</dbReference>
<dbReference type="EMBL" id="CP071090">
    <property type="protein sequence ID" value="QSQ21393.1"/>
    <property type="molecule type" value="Genomic_DNA"/>
</dbReference>